<dbReference type="AlphaFoldDB" id="A0A1G5SD66"/>
<proteinExistence type="predicted"/>
<dbReference type="EMBL" id="FMWO01000032">
    <property type="protein sequence ID" value="SCZ84780.1"/>
    <property type="molecule type" value="Genomic_DNA"/>
</dbReference>
<accession>A0A1G5SD66</accession>
<organism evidence="1 2">
    <name type="scientific">Nitrosomonas mobilis</name>
    <dbReference type="NCBI Taxonomy" id="51642"/>
    <lineage>
        <taxon>Bacteria</taxon>
        <taxon>Pseudomonadati</taxon>
        <taxon>Pseudomonadota</taxon>
        <taxon>Betaproteobacteria</taxon>
        <taxon>Nitrosomonadales</taxon>
        <taxon>Nitrosomonadaceae</taxon>
        <taxon>Nitrosomonas</taxon>
    </lineage>
</organism>
<reference evidence="1 2" key="1">
    <citation type="submission" date="2016-10" db="EMBL/GenBank/DDBJ databases">
        <authorList>
            <person name="de Groot N.N."/>
        </authorList>
    </citation>
    <scope>NUCLEOTIDE SEQUENCE [LARGE SCALE GENOMIC DNA]</scope>
    <source>
        <strain evidence="1">1</strain>
    </source>
</reference>
<dbReference type="Proteomes" id="UP000198729">
    <property type="component" value="Unassembled WGS sequence"/>
</dbReference>
<name>A0A1G5SD66_9PROT</name>
<protein>
    <submittedName>
        <fullName evidence="1">Uncharacterized protein</fullName>
    </submittedName>
</protein>
<evidence type="ECO:0000313" key="2">
    <source>
        <dbReference type="Proteomes" id="UP000198729"/>
    </source>
</evidence>
<keyword evidence="2" id="KW-1185">Reference proteome</keyword>
<evidence type="ECO:0000313" key="1">
    <source>
        <dbReference type="EMBL" id="SCZ84780.1"/>
    </source>
</evidence>
<gene>
    <name evidence="1" type="ORF">NSMM_260076</name>
</gene>
<sequence length="38" mass="3821">MGNADLGVVTTTALANLFVAVAEMSNVCLVIPDLTGSI</sequence>